<reference evidence="4" key="1">
    <citation type="submission" date="2015-10" db="EMBL/GenBank/DDBJ databases">
        <title>Genome of Paenibacillus bovis sp. nov.</title>
        <authorList>
            <person name="Wu Z."/>
            <person name="Gao C."/>
            <person name="Liu Z."/>
            <person name="Zheng H."/>
        </authorList>
    </citation>
    <scope>NUCLEOTIDE SEQUENCE [LARGE SCALE GENOMIC DNA]</scope>
    <source>
        <strain evidence="4">BD3526</strain>
    </source>
</reference>
<dbReference type="Proteomes" id="UP000078148">
    <property type="component" value="Chromosome"/>
</dbReference>
<gene>
    <name evidence="3" type="ORF">AR543_04895</name>
</gene>
<dbReference type="InterPro" id="IPR006976">
    <property type="entry name" value="VanZ-like"/>
</dbReference>
<dbReference type="PANTHER" id="PTHR36834">
    <property type="entry name" value="MEMBRANE PROTEIN-RELATED"/>
    <property type="match status" value="1"/>
</dbReference>
<evidence type="ECO:0000256" key="1">
    <source>
        <dbReference type="SAM" id="Phobius"/>
    </source>
</evidence>
<dbReference type="OrthoDB" id="4822551at2"/>
<feature type="transmembrane region" description="Helical" evidence="1">
    <location>
        <begin position="90"/>
        <end position="110"/>
    </location>
</feature>
<sequence>MKHNHTSPGNPYKHSLQIIPLILFVAYLYLLTQIILFKGGPVDPGIIKVQLMAWLQQPDLIYTRTINLTPFQEITRDWHRLSLHPSGTSIQLIGNVLAFFPLGIFIPVLLRHPVWSGILVLPISLLLSLGYEVTQLLTGIGIFDVDDLMLNTAGGVIGYLAFMTTVLCGKWLIGAKSSSVTAAPSTENRAL</sequence>
<dbReference type="PANTHER" id="PTHR36834:SF1">
    <property type="entry name" value="INTEGRAL MEMBRANE PROTEIN"/>
    <property type="match status" value="1"/>
</dbReference>
<organism evidence="3 4">
    <name type="scientific">Paenibacillus bovis</name>
    <dbReference type="NCBI Taxonomy" id="1616788"/>
    <lineage>
        <taxon>Bacteria</taxon>
        <taxon>Bacillati</taxon>
        <taxon>Bacillota</taxon>
        <taxon>Bacilli</taxon>
        <taxon>Bacillales</taxon>
        <taxon>Paenibacillaceae</taxon>
        <taxon>Paenibacillus</taxon>
    </lineage>
</organism>
<proteinExistence type="predicted"/>
<dbReference type="KEGG" id="pbv:AR543_04895"/>
<feature type="transmembrane region" description="Helical" evidence="1">
    <location>
        <begin position="18"/>
        <end position="37"/>
    </location>
</feature>
<dbReference type="STRING" id="1616788.AR543_04895"/>
<feature type="transmembrane region" description="Helical" evidence="1">
    <location>
        <begin position="148"/>
        <end position="169"/>
    </location>
</feature>
<evidence type="ECO:0000313" key="4">
    <source>
        <dbReference type="Proteomes" id="UP000078148"/>
    </source>
</evidence>
<reference evidence="3 4" key="2">
    <citation type="journal article" date="2016" name="Int. J. Syst. Evol. Microbiol.">
        <title>Paenibacillus bovis sp. nov., isolated from raw yak (Bos grunniens) milk.</title>
        <authorList>
            <person name="Gao C."/>
            <person name="Han J."/>
            <person name="Liu Z."/>
            <person name="Xu X."/>
            <person name="Hang F."/>
            <person name="Wu Z."/>
        </authorList>
    </citation>
    <scope>NUCLEOTIDE SEQUENCE [LARGE SCALE GENOMIC DNA]</scope>
    <source>
        <strain evidence="3 4">BD3526</strain>
    </source>
</reference>
<feature type="domain" description="VanZ-like" evidence="2">
    <location>
        <begin position="55"/>
        <end position="163"/>
    </location>
</feature>
<dbReference type="InterPro" id="IPR053150">
    <property type="entry name" value="Teicoplanin_resist-assoc"/>
</dbReference>
<feature type="transmembrane region" description="Helical" evidence="1">
    <location>
        <begin position="117"/>
        <end position="142"/>
    </location>
</feature>
<evidence type="ECO:0000259" key="2">
    <source>
        <dbReference type="Pfam" id="PF04892"/>
    </source>
</evidence>
<keyword evidence="1" id="KW-1133">Transmembrane helix</keyword>
<evidence type="ECO:0000313" key="3">
    <source>
        <dbReference type="EMBL" id="ANF95414.1"/>
    </source>
</evidence>
<dbReference type="RefSeq" id="WP_060532329.1">
    <property type="nucleotide sequence ID" value="NZ_CP013023.1"/>
</dbReference>
<name>A0A172ZCN6_9BACL</name>
<keyword evidence="1" id="KW-0812">Transmembrane</keyword>
<dbReference type="EMBL" id="CP013023">
    <property type="protein sequence ID" value="ANF95414.1"/>
    <property type="molecule type" value="Genomic_DNA"/>
</dbReference>
<protein>
    <recommendedName>
        <fullName evidence="2">VanZ-like domain-containing protein</fullName>
    </recommendedName>
</protein>
<dbReference type="AlphaFoldDB" id="A0A172ZCN6"/>
<accession>A0A172ZCN6</accession>
<dbReference type="Pfam" id="PF04892">
    <property type="entry name" value="VanZ"/>
    <property type="match status" value="1"/>
</dbReference>
<keyword evidence="1" id="KW-0472">Membrane</keyword>
<keyword evidence="4" id="KW-1185">Reference proteome</keyword>